<dbReference type="Proteomes" id="UP000030669">
    <property type="component" value="Unassembled WGS sequence"/>
</dbReference>
<dbReference type="OMA" id="EERQVHH"/>
<dbReference type="RefSeq" id="XP_007864675.1">
    <property type="nucleotide sequence ID" value="XM_007866484.1"/>
</dbReference>
<reference evidence="2 3" key="1">
    <citation type="journal article" date="2012" name="Science">
        <title>The Paleozoic origin of enzymatic lignin decomposition reconstructed from 31 fungal genomes.</title>
        <authorList>
            <person name="Floudas D."/>
            <person name="Binder M."/>
            <person name="Riley R."/>
            <person name="Barry K."/>
            <person name="Blanchette R.A."/>
            <person name="Henrissat B."/>
            <person name="Martinez A.T."/>
            <person name="Otillar R."/>
            <person name="Spatafora J.W."/>
            <person name="Yadav J.S."/>
            <person name="Aerts A."/>
            <person name="Benoit I."/>
            <person name="Boyd A."/>
            <person name="Carlson A."/>
            <person name="Copeland A."/>
            <person name="Coutinho P.M."/>
            <person name="de Vries R.P."/>
            <person name="Ferreira P."/>
            <person name="Findley K."/>
            <person name="Foster B."/>
            <person name="Gaskell J."/>
            <person name="Glotzer D."/>
            <person name="Gorecki P."/>
            <person name="Heitman J."/>
            <person name="Hesse C."/>
            <person name="Hori C."/>
            <person name="Igarashi K."/>
            <person name="Jurgens J.A."/>
            <person name="Kallen N."/>
            <person name="Kersten P."/>
            <person name="Kohler A."/>
            <person name="Kuees U."/>
            <person name="Kumar T.K.A."/>
            <person name="Kuo A."/>
            <person name="LaButti K."/>
            <person name="Larrondo L.F."/>
            <person name="Lindquist E."/>
            <person name="Ling A."/>
            <person name="Lombard V."/>
            <person name="Lucas S."/>
            <person name="Lundell T."/>
            <person name="Martin R."/>
            <person name="McLaughlin D.J."/>
            <person name="Morgenstern I."/>
            <person name="Morin E."/>
            <person name="Murat C."/>
            <person name="Nagy L.G."/>
            <person name="Nolan M."/>
            <person name="Ohm R.A."/>
            <person name="Patyshakuliyeva A."/>
            <person name="Rokas A."/>
            <person name="Ruiz-Duenas F.J."/>
            <person name="Sabat G."/>
            <person name="Salamov A."/>
            <person name="Samejima M."/>
            <person name="Schmutz J."/>
            <person name="Slot J.C."/>
            <person name="St John F."/>
            <person name="Stenlid J."/>
            <person name="Sun H."/>
            <person name="Sun S."/>
            <person name="Syed K."/>
            <person name="Tsang A."/>
            <person name="Wiebenga A."/>
            <person name="Young D."/>
            <person name="Pisabarro A."/>
            <person name="Eastwood D.C."/>
            <person name="Martin F."/>
            <person name="Cullen D."/>
            <person name="Grigoriev I.V."/>
            <person name="Hibbett D.S."/>
        </authorList>
    </citation>
    <scope>NUCLEOTIDE SEQUENCE [LARGE SCALE GENOMIC DNA]</scope>
    <source>
        <strain evidence="2 3">ATCC 11539</strain>
    </source>
</reference>
<feature type="region of interest" description="Disordered" evidence="1">
    <location>
        <begin position="62"/>
        <end position="94"/>
    </location>
</feature>
<keyword evidence="3" id="KW-1185">Reference proteome</keyword>
<proteinExistence type="predicted"/>
<feature type="compositionally biased region" description="Basic and acidic residues" evidence="1">
    <location>
        <begin position="75"/>
        <end position="93"/>
    </location>
</feature>
<dbReference type="AlphaFoldDB" id="S7QDW3"/>
<dbReference type="HOGENOM" id="CLU_064109_0_0_1"/>
<sequence>MALETMHTSIMEEPESPNEPRPSISHVRSMDSDVIKQIRDASLSPSPIAQFLADPDVAAILSRPKKSRRASTNSLRERVSSPKKQRERDHDDANSIITLVLAEEEKSTHRLKTMLRSTTDRLEHELRRADQAEARAQAAERRAGAALGKVALADAARVQAEADASHAKDEKARVQLLLEVAQRDLQRAQEANRKMEEQKREAERAAEKAEEKARRYQMLLREAETDGKEKDASRQVAATRGFNDGRKMGYDEGYEEGFIAGRDEGYEEGHIAGFQQGRFEGYEEGRSVGREEGFEDGRDEGKREEREQAMMALNTFVDEVDGRGSARYERTQEWTSVAGPTAYLAAPTTQYRSRRICEGVKDLLEGASVMSGP</sequence>
<evidence type="ECO:0000313" key="3">
    <source>
        <dbReference type="Proteomes" id="UP000030669"/>
    </source>
</evidence>
<organism evidence="2 3">
    <name type="scientific">Gloeophyllum trabeum (strain ATCC 11539 / FP-39264 / Madison 617)</name>
    <name type="common">Brown rot fungus</name>
    <dbReference type="NCBI Taxonomy" id="670483"/>
    <lineage>
        <taxon>Eukaryota</taxon>
        <taxon>Fungi</taxon>
        <taxon>Dikarya</taxon>
        <taxon>Basidiomycota</taxon>
        <taxon>Agaricomycotina</taxon>
        <taxon>Agaricomycetes</taxon>
        <taxon>Gloeophyllales</taxon>
        <taxon>Gloeophyllaceae</taxon>
        <taxon>Gloeophyllum</taxon>
    </lineage>
</organism>
<dbReference type="eggNOG" id="ENOG502R0BC">
    <property type="taxonomic scope" value="Eukaryota"/>
</dbReference>
<gene>
    <name evidence="2" type="ORF">GLOTRDRAFT_127964</name>
</gene>
<dbReference type="GeneID" id="19301641"/>
<evidence type="ECO:0008006" key="4">
    <source>
        <dbReference type="Google" id="ProtNLM"/>
    </source>
</evidence>
<feature type="region of interest" description="Disordered" evidence="1">
    <location>
        <begin position="1"/>
        <end position="31"/>
    </location>
</feature>
<feature type="region of interest" description="Disordered" evidence="1">
    <location>
        <begin position="187"/>
        <end position="210"/>
    </location>
</feature>
<protein>
    <recommendedName>
        <fullName evidence="4">Essential protein Yae1 N-terminal domain-containing protein</fullName>
    </recommendedName>
</protein>
<accession>S7QDW3</accession>
<dbReference type="OrthoDB" id="2135488at2759"/>
<name>S7QDW3_GLOTA</name>
<dbReference type="STRING" id="670483.S7QDW3"/>
<evidence type="ECO:0000313" key="2">
    <source>
        <dbReference type="EMBL" id="EPQ57607.1"/>
    </source>
</evidence>
<dbReference type="EMBL" id="KB469299">
    <property type="protein sequence ID" value="EPQ57607.1"/>
    <property type="molecule type" value="Genomic_DNA"/>
</dbReference>
<evidence type="ECO:0000256" key="1">
    <source>
        <dbReference type="SAM" id="MobiDB-lite"/>
    </source>
</evidence>
<dbReference type="KEGG" id="gtr:GLOTRDRAFT_127964"/>